<proteinExistence type="predicted"/>
<protein>
    <submittedName>
        <fullName evidence="1">Purine permease</fullName>
    </submittedName>
</protein>
<dbReference type="EMBL" id="CP066744">
    <property type="protein sequence ID" value="QQK08434.1"/>
    <property type="molecule type" value="Genomic_DNA"/>
</dbReference>
<accession>A0AC61MYU7</accession>
<reference evidence="1 2" key="1">
    <citation type="journal article" date="2022" name="Int. J. Syst. Evol. Microbiol.">
        <title>Miniphocaeibacter halophilus sp. nov., an ammonium-tolerant acetate-producing bacterium isolated from a biogas system.</title>
        <authorList>
            <person name="Schnurer A."/>
            <person name="Singh A."/>
            <person name="Bi S."/>
            <person name="Qiao W."/>
            <person name="Westerholm M."/>
        </authorList>
    </citation>
    <scope>NUCLEOTIDE SEQUENCE [LARGE SCALE GENOMIC DNA]</scope>
    <source>
        <strain evidence="1 2">AMB_01</strain>
    </source>
</reference>
<dbReference type="Proteomes" id="UP000595814">
    <property type="component" value="Chromosome"/>
</dbReference>
<sequence length="457" mass="47549">MSDKVSEKRRSVFVKKKELYEAKTQGKLLYGVEDKPPTAVGVVMGVQNILTAFGGIVAVPLIIAGMAGTNVADTAYLVSAALLCSGICTIIQSRGVGVSPFRIGSGLPTIMGTDFGFVAPASTIIVGMGGGLPAYFGASILGAVLEFILSYFVKPLLKFFPQVVTGTVITLIGMTLVPVTFDWAAGGVGASDYGSVTNLAVALIVFVIIILLNRYGKGFVSSASILIGIVVGYIICIPLDKVDFNQVAQASWFAPPSIFKFGVNFDFKFVIPFIAGYLVTVIETIGVVQVIGEVTETEVTDDMIASGVRADAFGSFLSPFLGSGPVATFSQNAGLIPLTKVASRSVAIISGVLLILISLFPKVATIVSIMPPAVLGGAGILMFGTVAASGIQNLSLVKFTNRNLIIIASSLTIGLGVTFKPEIVANLPTVLNALFSSGISAGTITAFILNIILKEEK</sequence>
<evidence type="ECO:0000313" key="2">
    <source>
        <dbReference type="Proteomes" id="UP000595814"/>
    </source>
</evidence>
<evidence type="ECO:0000313" key="1">
    <source>
        <dbReference type="EMBL" id="QQK08434.1"/>
    </source>
</evidence>
<name>A0AC61MYU7_9FIRM</name>
<organism evidence="1 2">
    <name type="scientific">Miniphocaeibacter halophilus</name>
    <dbReference type="NCBI Taxonomy" id="2931922"/>
    <lineage>
        <taxon>Bacteria</taxon>
        <taxon>Bacillati</taxon>
        <taxon>Bacillota</taxon>
        <taxon>Tissierellia</taxon>
        <taxon>Tissierellales</taxon>
        <taxon>Peptoniphilaceae</taxon>
        <taxon>Miniphocaeibacter</taxon>
    </lineage>
</organism>
<keyword evidence="2" id="KW-1185">Reference proteome</keyword>
<gene>
    <name evidence="1" type="ORF">JFY71_02540</name>
</gene>